<gene>
    <name evidence="1" type="ORF">PEPS_36280</name>
</gene>
<dbReference type="EMBL" id="AP025294">
    <property type="protein sequence ID" value="BDD01348.1"/>
    <property type="molecule type" value="Genomic_DNA"/>
</dbReference>
<proteinExistence type="predicted"/>
<evidence type="ECO:0000313" key="1">
    <source>
        <dbReference type="EMBL" id="BDD01348.1"/>
    </source>
</evidence>
<keyword evidence="2" id="KW-1185">Reference proteome</keyword>
<dbReference type="Proteomes" id="UP001354989">
    <property type="component" value="Plasmid pPP2"/>
</dbReference>
<keyword evidence="1" id="KW-0614">Plasmid</keyword>
<evidence type="ECO:0000313" key="2">
    <source>
        <dbReference type="Proteomes" id="UP001354989"/>
    </source>
</evidence>
<name>A0ABM7VK32_9BACT</name>
<protein>
    <submittedName>
        <fullName evidence="1">Uncharacterized protein</fullName>
    </submittedName>
</protein>
<geneLocation type="plasmid" evidence="1 2">
    <name>pPP2</name>
</geneLocation>
<accession>A0ABM7VK32</accession>
<organism evidence="1 2">
    <name type="scientific">Persicobacter psychrovividus</name>
    <dbReference type="NCBI Taxonomy" id="387638"/>
    <lineage>
        <taxon>Bacteria</taxon>
        <taxon>Pseudomonadati</taxon>
        <taxon>Bacteroidota</taxon>
        <taxon>Cytophagia</taxon>
        <taxon>Cytophagales</taxon>
        <taxon>Persicobacteraceae</taxon>
        <taxon>Persicobacter</taxon>
    </lineage>
</organism>
<dbReference type="RefSeq" id="WP_338398662.1">
    <property type="nucleotide sequence ID" value="NZ_AP025294.1"/>
</dbReference>
<sequence length="53" mass="6279">MIEIKQLNINIKLKSERSNGKKEHQAIVDLPIKDIVRESTRQVLKEIQKKKIR</sequence>
<reference evidence="1 2" key="1">
    <citation type="submission" date="2021-12" db="EMBL/GenBank/DDBJ databases">
        <title>Genome sequencing of bacteria with rrn-lacking chromosome and rrn-plasmid.</title>
        <authorList>
            <person name="Anda M."/>
            <person name="Iwasaki W."/>
        </authorList>
    </citation>
    <scope>NUCLEOTIDE SEQUENCE [LARGE SCALE GENOMIC DNA]</scope>
    <source>
        <strain evidence="1 2">NBRC 101262</strain>
        <plasmid evidence="1 2">pPP2</plasmid>
    </source>
</reference>